<protein>
    <recommendedName>
        <fullName evidence="2">ribonuclease H</fullName>
        <ecNumber evidence="2">3.1.26.4</ecNumber>
    </recommendedName>
</protein>
<dbReference type="SUPFAM" id="SSF56672">
    <property type="entry name" value="DNA/RNA polymerases"/>
    <property type="match status" value="1"/>
</dbReference>
<dbReference type="Proteomes" id="UP000830375">
    <property type="component" value="Unassembled WGS sequence"/>
</dbReference>
<dbReference type="InterPro" id="IPR041577">
    <property type="entry name" value="RT_RNaseH_2"/>
</dbReference>
<comment type="similarity">
    <text evidence="1">Belongs to the beta type-B retroviral polymerase family. HERV class-II K(HML-2) pol subfamily.</text>
</comment>
<dbReference type="InterPro" id="IPR050951">
    <property type="entry name" value="Retrovirus_Pol_polyprotein"/>
</dbReference>
<dbReference type="Pfam" id="PF17919">
    <property type="entry name" value="RT_RNaseH_2"/>
    <property type="match status" value="1"/>
</dbReference>
<name>A0ABQ8L2C2_LABRO</name>
<dbReference type="Pfam" id="PF00078">
    <property type="entry name" value="RVT_1"/>
    <property type="match status" value="1"/>
</dbReference>
<keyword evidence="3" id="KW-0511">Multifunctional enzyme</keyword>
<dbReference type="Gene3D" id="3.30.70.270">
    <property type="match status" value="2"/>
</dbReference>
<keyword evidence="6" id="KW-1185">Reference proteome</keyword>
<proteinExistence type="inferred from homology"/>
<dbReference type="PROSITE" id="PS50878">
    <property type="entry name" value="RT_POL"/>
    <property type="match status" value="1"/>
</dbReference>
<evidence type="ECO:0000256" key="3">
    <source>
        <dbReference type="ARBA" id="ARBA00023268"/>
    </source>
</evidence>
<dbReference type="EMBL" id="JACTAM010002752">
    <property type="protein sequence ID" value="KAI2643768.1"/>
    <property type="molecule type" value="Genomic_DNA"/>
</dbReference>
<evidence type="ECO:0000313" key="6">
    <source>
        <dbReference type="Proteomes" id="UP000830375"/>
    </source>
</evidence>
<dbReference type="InterPro" id="IPR000477">
    <property type="entry name" value="RT_dom"/>
</dbReference>
<reference evidence="5 6" key="1">
    <citation type="submission" date="2022-01" db="EMBL/GenBank/DDBJ databases">
        <title>A high-quality chromosome-level genome assembly of rohu carp, Labeo rohita.</title>
        <authorList>
            <person name="Arick M.A. II"/>
            <person name="Hsu C.-Y."/>
            <person name="Magbanua Z."/>
            <person name="Pechanova O."/>
            <person name="Grover C."/>
            <person name="Miller E."/>
            <person name="Thrash A."/>
            <person name="Ezzel L."/>
            <person name="Alam S."/>
            <person name="Benzie J."/>
            <person name="Hamilton M."/>
            <person name="Karsi A."/>
            <person name="Lawrence M.L."/>
            <person name="Peterson D.G."/>
        </authorList>
    </citation>
    <scope>NUCLEOTIDE SEQUENCE [LARGE SCALE GENOMIC DNA]</scope>
    <source>
        <strain evidence="6">BAU-BD-2019</strain>
        <tissue evidence="5">Blood</tissue>
    </source>
</reference>
<gene>
    <name evidence="5" type="ORF">H4Q32_027935</name>
</gene>
<evidence type="ECO:0000313" key="5">
    <source>
        <dbReference type="EMBL" id="KAI2643768.1"/>
    </source>
</evidence>
<comment type="caution">
    <text evidence="5">The sequence shown here is derived from an EMBL/GenBank/DDBJ whole genome shotgun (WGS) entry which is preliminary data.</text>
</comment>
<dbReference type="InterPro" id="IPR043502">
    <property type="entry name" value="DNA/RNA_pol_sf"/>
</dbReference>
<evidence type="ECO:0000256" key="1">
    <source>
        <dbReference type="ARBA" id="ARBA00010879"/>
    </source>
</evidence>
<feature type="domain" description="Reverse transcriptase" evidence="4">
    <location>
        <begin position="28"/>
        <end position="230"/>
    </location>
</feature>
<evidence type="ECO:0000256" key="2">
    <source>
        <dbReference type="ARBA" id="ARBA00012180"/>
    </source>
</evidence>
<dbReference type="PANTHER" id="PTHR37984:SF5">
    <property type="entry name" value="PROTEIN NYNRIN-LIKE"/>
    <property type="match status" value="1"/>
</dbReference>
<accession>A0ABQ8L2C2</accession>
<dbReference type="PANTHER" id="PTHR37984">
    <property type="entry name" value="PROTEIN CBG26694"/>
    <property type="match status" value="1"/>
</dbReference>
<evidence type="ECO:0000259" key="4">
    <source>
        <dbReference type="PROSITE" id="PS50878"/>
    </source>
</evidence>
<dbReference type="EC" id="3.1.26.4" evidence="2"/>
<dbReference type="CDD" id="cd09274">
    <property type="entry name" value="RNase_HI_RT_Ty3"/>
    <property type="match status" value="1"/>
</dbReference>
<dbReference type="CDD" id="cd01647">
    <property type="entry name" value="RT_LTR"/>
    <property type="match status" value="1"/>
</dbReference>
<dbReference type="Gene3D" id="3.10.10.10">
    <property type="entry name" value="HIV Type 1 Reverse Transcriptase, subunit A, domain 1"/>
    <property type="match status" value="1"/>
</dbReference>
<dbReference type="Gene3D" id="3.10.20.370">
    <property type="match status" value="1"/>
</dbReference>
<organism evidence="5 6">
    <name type="scientific">Labeo rohita</name>
    <name type="common">Indian major carp</name>
    <name type="synonym">Cyprinus rohita</name>
    <dbReference type="NCBI Taxonomy" id="84645"/>
    <lineage>
        <taxon>Eukaryota</taxon>
        <taxon>Metazoa</taxon>
        <taxon>Chordata</taxon>
        <taxon>Craniata</taxon>
        <taxon>Vertebrata</taxon>
        <taxon>Euteleostomi</taxon>
        <taxon>Actinopterygii</taxon>
        <taxon>Neopterygii</taxon>
        <taxon>Teleostei</taxon>
        <taxon>Ostariophysi</taxon>
        <taxon>Cypriniformes</taxon>
        <taxon>Cyprinidae</taxon>
        <taxon>Labeoninae</taxon>
        <taxon>Labeonini</taxon>
        <taxon>Labeo</taxon>
    </lineage>
</organism>
<dbReference type="InterPro" id="IPR043128">
    <property type="entry name" value="Rev_trsase/Diguanyl_cyclase"/>
</dbReference>
<sequence>MFQSVSVIAPSLPPSQYEEVKDHIRQLLEQGIISESCSPYSSPLVIVKKKDGNMRMCVDYRQLNLKTRKDAYPIPRIEESLDALSGAQWFSTLDLASGYNQVEVAEKDRQKTAFCTPFGLYQFNRMPFGLCNSPGTFQRLMERILGDQHFQSLLLYLDDVVVFSSSFEQHLGRLRLVLSRFRECGLKRQVSYLGHVISAEGVETDPEKTRAQWPRPSTVTELRSFLGFAGYYRRFVKKFSQLAAPLHALASLATPKAGKLKTTRVPFGELWGSECESAFQVLKEKLVTAPVLGYADFTKPFYLEIDASHHGLGAILSQEGKEGRRPIAYASRGLRPSERNMENYSAMKLELLALKWAVTDKFRDYLLGHKFIVFTDNNPLSHLQIAKFGAVEQRWVSELARFDFEIFYRSGRQNGGADTLSRQTQVIVKPSFGGSMFNQISGMGHTVMVNEQTIRCSFPVFSPAVWAAQQQIDPIIGRFLVYWSQQVKSGRLARAKEDGKILELVRQWEKLVEEEGVLYRQFVDSRHGQIK</sequence>